<accession>A0A0J6ZGW6</accession>
<dbReference type="Pfam" id="PF07992">
    <property type="entry name" value="Pyr_redox_2"/>
    <property type="match status" value="1"/>
</dbReference>
<dbReference type="SUPFAM" id="SSF55424">
    <property type="entry name" value="FAD/NAD-linked reductases, dimerisation (C-terminal) domain"/>
    <property type="match status" value="1"/>
</dbReference>
<protein>
    <submittedName>
        <fullName evidence="6">Anthranilate 1,2-dioxygenase system ferredoxin--NAD(+) reductase component</fullName>
        <ecNumber evidence="6">1.18.1.3</ecNumber>
    </submittedName>
</protein>
<name>A0A0J6ZGW6_MYCCU</name>
<dbReference type="PANTHER" id="PTHR43557:SF2">
    <property type="entry name" value="RIESKE DOMAIN-CONTAINING PROTEIN-RELATED"/>
    <property type="match status" value="1"/>
</dbReference>
<feature type="domain" description="FAD/NAD(P)-binding" evidence="5">
    <location>
        <begin position="6"/>
        <end position="294"/>
    </location>
</feature>
<dbReference type="GO" id="GO:0005737">
    <property type="term" value="C:cytoplasm"/>
    <property type="evidence" value="ECO:0007669"/>
    <property type="project" value="TreeGrafter"/>
</dbReference>
<dbReference type="InterPro" id="IPR036188">
    <property type="entry name" value="FAD/NAD-bd_sf"/>
</dbReference>
<dbReference type="PANTHER" id="PTHR43557">
    <property type="entry name" value="APOPTOSIS-INDUCING FACTOR 1"/>
    <property type="match status" value="1"/>
</dbReference>
<dbReference type="SUPFAM" id="SSF51905">
    <property type="entry name" value="FAD/NAD(P)-binding domain"/>
    <property type="match status" value="2"/>
</dbReference>
<dbReference type="InterPro" id="IPR050446">
    <property type="entry name" value="FAD-oxidoreductase/Apoptosis"/>
</dbReference>
<evidence type="ECO:0000256" key="2">
    <source>
        <dbReference type="ARBA" id="ARBA00022630"/>
    </source>
</evidence>
<keyword evidence="4 6" id="KW-0560">Oxidoreductase</keyword>
<dbReference type="Proteomes" id="UP000036176">
    <property type="component" value="Unassembled WGS sequence"/>
</dbReference>
<dbReference type="InterPro" id="IPR016156">
    <property type="entry name" value="FAD/NAD-linked_Rdtase_dimer_sf"/>
</dbReference>
<organism evidence="6 7">
    <name type="scientific">Mycolicibacterium chubuense</name>
    <name type="common">Mycobacterium chubuense</name>
    <dbReference type="NCBI Taxonomy" id="1800"/>
    <lineage>
        <taxon>Bacteria</taxon>
        <taxon>Bacillati</taxon>
        <taxon>Actinomycetota</taxon>
        <taxon>Actinomycetes</taxon>
        <taxon>Mycobacteriales</taxon>
        <taxon>Mycobacteriaceae</taxon>
        <taxon>Mycolicibacterium</taxon>
    </lineage>
</organism>
<evidence type="ECO:0000256" key="4">
    <source>
        <dbReference type="ARBA" id="ARBA00023002"/>
    </source>
</evidence>
<keyword evidence="2" id="KW-0285">Flavoprotein</keyword>
<comment type="caution">
    <text evidence="6">The sequence shown here is derived from an EMBL/GenBank/DDBJ whole genome shotgun (WGS) entry which is preliminary data.</text>
</comment>
<proteinExistence type="predicted"/>
<dbReference type="GO" id="GO:0051213">
    <property type="term" value="F:dioxygenase activity"/>
    <property type="evidence" value="ECO:0007669"/>
    <property type="project" value="UniProtKB-KW"/>
</dbReference>
<evidence type="ECO:0000313" key="7">
    <source>
        <dbReference type="Proteomes" id="UP000036176"/>
    </source>
</evidence>
<dbReference type="RefSeq" id="WP_048416984.1">
    <property type="nucleotide sequence ID" value="NZ_JYNX01000019.1"/>
</dbReference>
<dbReference type="PRINTS" id="PR00469">
    <property type="entry name" value="PNDRDTASEII"/>
</dbReference>
<dbReference type="AlphaFoldDB" id="A0A0J6ZGW6"/>
<sequence length="386" mass="40127">MTDPGLIVIGSGPAGVGAADAYRARRPDAPVRIISADGSHPYFRPPLSKDYLRGETDDVGMHPPEWFRERDIEVVLDAAVDHVDAGERVVTAGGDRYPYGALVLATGASPAPLPIPGGERALQLRSLADAETLRGAARSATTAVVIGAGFIGCEAAASLAMQGVSVTLVAPDELPQQKRLGAEAGRRLRELVEKTGARYLGSAKVESVQADSVRLDDGTTLPADLVLAATGVHPNSAIAGSLGLTLEDSRVVVNADMSTGVDGIYAAGDVAFAFNSGAGRRLAVEHWQDAEDQGQVAGAAAAGEDATWSGVPGFWTTIGDADVKYHSWGDGYERSTMVEHGDGGFTVWYSAGDGTTVGVLTYQADDDYDRGEELITAGEPPPVDRG</sequence>
<dbReference type="GO" id="GO:0016651">
    <property type="term" value="F:oxidoreductase activity, acting on NAD(P)H"/>
    <property type="evidence" value="ECO:0007669"/>
    <property type="project" value="TreeGrafter"/>
</dbReference>
<keyword evidence="3" id="KW-0274">FAD</keyword>
<keyword evidence="6" id="KW-0223">Dioxygenase</keyword>
<dbReference type="PRINTS" id="PR00368">
    <property type="entry name" value="FADPNR"/>
</dbReference>
<keyword evidence="7" id="KW-1185">Reference proteome</keyword>
<evidence type="ECO:0000256" key="1">
    <source>
        <dbReference type="ARBA" id="ARBA00001974"/>
    </source>
</evidence>
<dbReference type="OrthoDB" id="4213189at2"/>
<reference evidence="6 7" key="1">
    <citation type="journal article" date="2015" name="Genome Biol. Evol.">
        <title>Characterization of Three Mycobacterium spp. with Potential Use in Bioremediation by Genome Sequencing and Comparative Genomics.</title>
        <authorList>
            <person name="Das S."/>
            <person name="Pettersson B.M."/>
            <person name="Behra P.R."/>
            <person name="Ramesh M."/>
            <person name="Dasgupta S."/>
            <person name="Bhattacharya A."/>
            <person name="Kirsebom L.A."/>
        </authorList>
    </citation>
    <scope>NUCLEOTIDE SEQUENCE [LARGE SCALE GENOMIC DNA]</scope>
    <source>
        <strain evidence="6 7">DSM 44219</strain>
    </source>
</reference>
<dbReference type="InterPro" id="IPR023753">
    <property type="entry name" value="FAD/NAD-binding_dom"/>
</dbReference>
<dbReference type="Gene3D" id="3.30.390.30">
    <property type="match status" value="1"/>
</dbReference>
<dbReference type="EC" id="1.18.1.3" evidence="6"/>
<evidence type="ECO:0000256" key="3">
    <source>
        <dbReference type="ARBA" id="ARBA00022827"/>
    </source>
</evidence>
<evidence type="ECO:0000259" key="5">
    <source>
        <dbReference type="Pfam" id="PF07992"/>
    </source>
</evidence>
<dbReference type="Gene3D" id="3.50.50.60">
    <property type="entry name" value="FAD/NAD(P)-binding domain"/>
    <property type="match status" value="2"/>
</dbReference>
<comment type="cofactor">
    <cofactor evidence="1">
        <name>FAD</name>
        <dbReference type="ChEBI" id="CHEBI:57692"/>
    </cofactor>
</comment>
<dbReference type="EMBL" id="JYNX01000019">
    <property type="protein sequence ID" value="KMO84061.1"/>
    <property type="molecule type" value="Genomic_DNA"/>
</dbReference>
<gene>
    <name evidence="6" type="primary">andAa</name>
    <name evidence="6" type="ORF">MCHUDSM44219_00865</name>
</gene>
<dbReference type="GO" id="GO:0008860">
    <property type="term" value="F:ferredoxin-NAD+ reductase activity"/>
    <property type="evidence" value="ECO:0007669"/>
    <property type="project" value="UniProtKB-EC"/>
</dbReference>
<dbReference type="PATRIC" id="fig|1800.3.peg.867"/>
<evidence type="ECO:0000313" key="6">
    <source>
        <dbReference type="EMBL" id="KMO84061.1"/>
    </source>
</evidence>